<keyword evidence="5" id="KW-1185">Reference proteome</keyword>
<dbReference type="Proteomes" id="UP000184089">
    <property type="component" value="Unassembled WGS sequence"/>
</dbReference>
<reference evidence="2 5" key="3">
    <citation type="journal article" date="2019" name="Nat. Med.">
        <title>A library of human gut bacterial isolates paired with longitudinal multiomics data enables mechanistic microbiome research.</title>
        <authorList>
            <person name="Poyet M."/>
            <person name="Groussin M."/>
            <person name="Gibbons S.M."/>
            <person name="Avila-Pacheco J."/>
            <person name="Jiang X."/>
            <person name="Kearney S.M."/>
            <person name="Perrotta A.R."/>
            <person name="Berdy B."/>
            <person name="Zhao S."/>
            <person name="Lieberman T.D."/>
            <person name="Swanson P.K."/>
            <person name="Smith M."/>
            <person name="Roesemann S."/>
            <person name="Alexander J.E."/>
            <person name="Rich S.A."/>
            <person name="Livny J."/>
            <person name="Vlamakis H."/>
            <person name="Clish C."/>
            <person name="Bullock K."/>
            <person name="Deik A."/>
            <person name="Scott J."/>
            <person name="Pierce K.A."/>
            <person name="Xavier R.J."/>
            <person name="Alm E.J."/>
        </authorList>
    </citation>
    <scope>NUCLEOTIDE SEQUENCE [LARGE SCALE GENOMIC DNA]</scope>
    <source>
        <strain evidence="2 5">BIOML-A2</strain>
    </source>
</reference>
<organism evidence="3 4">
    <name type="scientific">Bittarella massiliensis</name>
    <name type="common">ex Durand et al. 2017</name>
    <dbReference type="NCBI Taxonomy" id="1720313"/>
    <lineage>
        <taxon>Bacteria</taxon>
        <taxon>Bacillati</taxon>
        <taxon>Bacillota</taxon>
        <taxon>Clostridia</taxon>
        <taxon>Eubacteriales</taxon>
        <taxon>Oscillospiraceae</taxon>
        <taxon>Bittarella (ex Durand et al. 2017)</taxon>
    </lineage>
</organism>
<dbReference type="InterPro" id="IPR029432">
    <property type="entry name" value="Gp28/Gp37-like_dom"/>
</dbReference>
<dbReference type="Proteomes" id="UP000474718">
    <property type="component" value="Unassembled WGS sequence"/>
</dbReference>
<dbReference type="RefSeq" id="WP_021660959.1">
    <property type="nucleotide sequence ID" value="NZ_FQVY01000002.1"/>
</dbReference>
<dbReference type="EMBL" id="WWVX01000002">
    <property type="protein sequence ID" value="MZL68863.1"/>
    <property type="molecule type" value="Genomic_DNA"/>
</dbReference>
<gene>
    <name evidence="2" type="ORF">GT747_03615</name>
    <name evidence="3" type="ORF">SAMN05444424_1409</name>
</gene>
<evidence type="ECO:0000313" key="3">
    <source>
        <dbReference type="EMBL" id="SHG08482.1"/>
    </source>
</evidence>
<evidence type="ECO:0000259" key="1">
    <source>
        <dbReference type="Pfam" id="PF14594"/>
    </source>
</evidence>
<evidence type="ECO:0000313" key="4">
    <source>
        <dbReference type="Proteomes" id="UP000184089"/>
    </source>
</evidence>
<reference evidence="3" key="1">
    <citation type="submission" date="2016-11" db="EMBL/GenBank/DDBJ databases">
        <authorList>
            <person name="Varghese N."/>
            <person name="Submissions S."/>
        </authorList>
    </citation>
    <scope>NUCLEOTIDE SEQUENCE</scope>
    <source>
        <strain evidence="3">DSM 4029</strain>
    </source>
</reference>
<evidence type="ECO:0000313" key="5">
    <source>
        <dbReference type="Proteomes" id="UP000474718"/>
    </source>
</evidence>
<dbReference type="EMBL" id="FQVY01000002">
    <property type="protein sequence ID" value="SHG08482.1"/>
    <property type="molecule type" value="Genomic_DNA"/>
</dbReference>
<accession>A0AAQ1MD53</accession>
<protein>
    <submittedName>
        <fullName evidence="3">Virus ReqiPepy6 Gp37-like protein</fullName>
    </submittedName>
</protein>
<name>A0AAQ1MD53_9FIRM</name>
<feature type="domain" description="Gp28/Gp37-like" evidence="1">
    <location>
        <begin position="13"/>
        <end position="88"/>
    </location>
</feature>
<dbReference type="AlphaFoldDB" id="A0AAQ1MD53"/>
<sequence>MELYVYPPIGQGLSWHGVIDQFGSLRWRRKYTEPGEFELHLPASKENVALLRPGARLQRLDCREQGEIAGIKLEGEEMSVTGRMLSARLDQHIQPLFACSCSAVEAMRKAVAAGGVKALVDPSVGGGGAEETVQLQARFKSDLQIVSALAKAYNLGFYLEVLGDGALQLAIYQGTVRTLEQTENAQVIFSDLYDNLLAPVYTYSATGYKNVALVAGEEAENGERMVVEVDRSGGGDRRMLYVDAGGLRREERTEEEYRALLRQEGLQKLAESQVAENFDSSILPTAPFVYGEDWALGDVVSVYDSRWGIRLDARVTEIEEVFEGGVHQVIPVLGTPLPETLQL</sequence>
<dbReference type="Pfam" id="PF14594">
    <property type="entry name" value="Sipho_Gp37"/>
    <property type="match status" value="2"/>
</dbReference>
<proteinExistence type="predicted"/>
<reference evidence="4" key="2">
    <citation type="submission" date="2016-11" db="EMBL/GenBank/DDBJ databases">
        <authorList>
            <person name="Jaros S."/>
            <person name="Januszkiewicz K."/>
            <person name="Wedrychowicz H."/>
        </authorList>
    </citation>
    <scope>NUCLEOTIDE SEQUENCE [LARGE SCALE GENOMIC DNA]</scope>
    <source>
        <strain evidence="4">DSM 4029</strain>
    </source>
</reference>
<feature type="domain" description="Gp28/Gp37-like" evidence="1">
    <location>
        <begin position="124"/>
        <end position="335"/>
    </location>
</feature>
<evidence type="ECO:0000313" key="2">
    <source>
        <dbReference type="EMBL" id="MZL68863.1"/>
    </source>
</evidence>
<comment type="caution">
    <text evidence="3">The sequence shown here is derived from an EMBL/GenBank/DDBJ whole genome shotgun (WGS) entry which is preliminary data.</text>
</comment>